<dbReference type="GO" id="GO:0019695">
    <property type="term" value="P:choline metabolic process"/>
    <property type="evidence" value="ECO:0007669"/>
    <property type="project" value="TreeGrafter"/>
</dbReference>
<evidence type="ECO:0000256" key="3">
    <source>
        <dbReference type="ARBA" id="ARBA00022487"/>
    </source>
</evidence>
<comment type="similarity">
    <text evidence="1">Belongs to the type-B carboxylesterase/lipase family.</text>
</comment>
<dbReference type="EC" id="3.1.1.7" evidence="2"/>
<reference evidence="11" key="1">
    <citation type="submission" date="2012-11" db="EMBL/GenBank/DDBJ databases">
        <authorList>
            <person name="Lucero-Rivera Y.E."/>
            <person name="Tovar-Ramirez D."/>
        </authorList>
    </citation>
    <scope>NUCLEOTIDE SEQUENCE</scope>
    <source>
        <tissue evidence="11">Salivary gland</tissue>
    </source>
</reference>
<evidence type="ECO:0000256" key="5">
    <source>
        <dbReference type="ARBA" id="ARBA00022867"/>
    </source>
</evidence>
<dbReference type="Gene3D" id="3.40.50.1820">
    <property type="entry name" value="alpha/beta hydrolase"/>
    <property type="match status" value="1"/>
</dbReference>
<evidence type="ECO:0000256" key="2">
    <source>
        <dbReference type="ARBA" id="ARBA00013276"/>
    </source>
</evidence>
<dbReference type="PRINTS" id="PR00878">
    <property type="entry name" value="CHOLNESTRASE"/>
</dbReference>
<dbReference type="InterPro" id="IPR000997">
    <property type="entry name" value="Cholinesterase"/>
</dbReference>
<dbReference type="PROSITE" id="PS00941">
    <property type="entry name" value="CARBOXYLESTERASE_B_2"/>
    <property type="match status" value="1"/>
</dbReference>
<sequence>MTANGRRVAFFTIVSYLFVFGSQQLLAAVFECKDEAVIVRAPVGKIVGVKRCSVSNNSVYAFTGIRYARPPVGALRYRKPQRQPPWGDEIWDATRKPPACIQHTVFSARNLPWIPYDAQTSEDCLFLNIWTPSLTGKRPVIAWIHGGDFRHGSAAMPLVDGGNLAALGDVLVVTIAYRLGSFGYLYDGTEGAPGNQGLHDQLMALKWIQDNIAAFGGDPAEVTLSGFGAGGISIGFFLTAPGTTALFKRAIIQSGPVTLKGMAIHKDAAPIQLSKFARIFGCHNKSSVTLKAGSIVSCMRNIDAKLIGPLEQNFLDSGGMFMPIFGDGLFPINPQLATFTGDRDVMIGYVANEGSVNLYLHFTDVFSKTLSLRNVSKDEMLYYLGALHKDLSLPQLLTLRKLYMRRLSNSAYQKLRQALAQQQTETLVSCPLVETALKLSEATVLAKTGHSVYFYELDYTSHCSKALPWLSMTHGDDIAFVFGRPFDENGCAHDIPFAKKLIEIWSNFAKGRKPVLPGCGKWPEFKKHFPVLLKITGAKCVPLKFSYFGHCHKLKKLELY</sequence>
<dbReference type="PANTHER" id="PTHR43918:SF4">
    <property type="entry name" value="CARBOXYLIC ESTER HYDROLASE"/>
    <property type="match status" value="1"/>
</dbReference>
<keyword evidence="4" id="KW-0378">Hydrolase</keyword>
<keyword evidence="3" id="KW-0719">Serine esterase</keyword>
<keyword evidence="7" id="KW-0325">Glycoprotein</keyword>
<evidence type="ECO:0000256" key="6">
    <source>
        <dbReference type="ARBA" id="ARBA00023157"/>
    </source>
</evidence>
<reference evidence="11" key="2">
    <citation type="journal article" date="2015" name="J. Proteomics">
        <title>Sexual differences in the sialomes of the zebra tick, Rhipicephalus pulchellus.</title>
        <authorList>
            <person name="Tan A.W."/>
            <person name="Francischetti I.M."/>
            <person name="Slovak M."/>
            <person name="Kini R.M."/>
            <person name="Ribeiro J.M."/>
        </authorList>
    </citation>
    <scope>NUCLEOTIDE SEQUENCE</scope>
    <source>
        <tissue evidence="11">Salivary gland</tissue>
    </source>
</reference>
<dbReference type="InterPro" id="IPR050654">
    <property type="entry name" value="AChE-related_enzymes"/>
</dbReference>
<evidence type="ECO:0000259" key="10">
    <source>
        <dbReference type="Pfam" id="PF00135"/>
    </source>
</evidence>
<dbReference type="Pfam" id="PF00135">
    <property type="entry name" value="COesterase"/>
    <property type="match status" value="1"/>
</dbReference>
<accession>L7M115</accession>
<proteinExistence type="evidence at transcript level"/>
<feature type="signal peptide" evidence="9">
    <location>
        <begin position="1"/>
        <end position="27"/>
    </location>
</feature>
<evidence type="ECO:0000256" key="8">
    <source>
        <dbReference type="ARBA" id="ARBA00048484"/>
    </source>
</evidence>
<keyword evidence="6" id="KW-1015">Disulfide bond</keyword>
<dbReference type="GO" id="GO:0005886">
    <property type="term" value="C:plasma membrane"/>
    <property type="evidence" value="ECO:0007669"/>
    <property type="project" value="TreeGrafter"/>
</dbReference>
<evidence type="ECO:0000256" key="9">
    <source>
        <dbReference type="SAM" id="SignalP"/>
    </source>
</evidence>
<feature type="chain" id="PRO_5003980722" description="acetylcholinesterase" evidence="9">
    <location>
        <begin position="28"/>
        <end position="560"/>
    </location>
</feature>
<keyword evidence="9" id="KW-0732">Signal</keyword>
<comment type="catalytic activity">
    <reaction evidence="8">
        <text>acetylcholine + H2O = choline + acetate + H(+)</text>
        <dbReference type="Rhea" id="RHEA:17561"/>
        <dbReference type="ChEBI" id="CHEBI:15354"/>
        <dbReference type="ChEBI" id="CHEBI:15355"/>
        <dbReference type="ChEBI" id="CHEBI:15377"/>
        <dbReference type="ChEBI" id="CHEBI:15378"/>
        <dbReference type="ChEBI" id="CHEBI:30089"/>
        <dbReference type="EC" id="3.1.1.7"/>
    </reaction>
</comment>
<dbReference type="GO" id="GO:0006581">
    <property type="term" value="P:acetylcholine catabolic process"/>
    <property type="evidence" value="ECO:0007669"/>
    <property type="project" value="TreeGrafter"/>
</dbReference>
<dbReference type="PANTHER" id="PTHR43918">
    <property type="entry name" value="ACETYLCHOLINESTERASE"/>
    <property type="match status" value="1"/>
</dbReference>
<dbReference type="InterPro" id="IPR029058">
    <property type="entry name" value="AB_hydrolase_fold"/>
</dbReference>
<dbReference type="EMBL" id="GACK01007018">
    <property type="protein sequence ID" value="JAA58016.1"/>
    <property type="molecule type" value="mRNA"/>
</dbReference>
<evidence type="ECO:0000256" key="4">
    <source>
        <dbReference type="ARBA" id="ARBA00022801"/>
    </source>
</evidence>
<organism evidence="11">
    <name type="scientific">Rhipicephalus pulchellus</name>
    <name type="common">Yellow backed tick</name>
    <name type="synonym">Dermacentor pulchellus</name>
    <dbReference type="NCBI Taxonomy" id="72859"/>
    <lineage>
        <taxon>Eukaryota</taxon>
        <taxon>Metazoa</taxon>
        <taxon>Ecdysozoa</taxon>
        <taxon>Arthropoda</taxon>
        <taxon>Chelicerata</taxon>
        <taxon>Arachnida</taxon>
        <taxon>Acari</taxon>
        <taxon>Parasitiformes</taxon>
        <taxon>Ixodida</taxon>
        <taxon>Ixodoidea</taxon>
        <taxon>Ixodidae</taxon>
        <taxon>Rhipicephalinae</taxon>
        <taxon>Rhipicephalus</taxon>
        <taxon>Rhipicephalus</taxon>
    </lineage>
</organism>
<dbReference type="InterPro" id="IPR002018">
    <property type="entry name" value="CarbesteraseB"/>
</dbReference>
<keyword evidence="5" id="KW-0531">Neurotransmitter degradation</keyword>
<dbReference type="AlphaFoldDB" id="L7M115"/>
<evidence type="ECO:0000256" key="1">
    <source>
        <dbReference type="ARBA" id="ARBA00005964"/>
    </source>
</evidence>
<name>L7M115_RHIPC</name>
<evidence type="ECO:0000313" key="11">
    <source>
        <dbReference type="EMBL" id="JAA58016.1"/>
    </source>
</evidence>
<dbReference type="GO" id="GO:0003990">
    <property type="term" value="F:acetylcholinesterase activity"/>
    <property type="evidence" value="ECO:0007669"/>
    <property type="project" value="UniProtKB-EC"/>
</dbReference>
<evidence type="ECO:0000256" key="7">
    <source>
        <dbReference type="ARBA" id="ARBA00023180"/>
    </source>
</evidence>
<dbReference type="InterPro" id="IPR019819">
    <property type="entry name" value="Carboxylesterase_B_CS"/>
</dbReference>
<dbReference type="GO" id="GO:0005615">
    <property type="term" value="C:extracellular space"/>
    <property type="evidence" value="ECO:0007669"/>
    <property type="project" value="TreeGrafter"/>
</dbReference>
<protein>
    <recommendedName>
        <fullName evidence="2">acetylcholinesterase</fullName>
        <ecNumber evidence="2">3.1.1.7</ecNumber>
    </recommendedName>
</protein>
<dbReference type="SUPFAM" id="SSF53474">
    <property type="entry name" value="alpha/beta-Hydrolases"/>
    <property type="match status" value="1"/>
</dbReference>
<feature type="domain" description="Carboxylesterase type B" evidence="10">
    <location>
        <begin position="37"/>
        <end position="540"/>
    </location>
</feature>